<name>A0A0M3HJ35_ASCLU</name>
<keyword evidence="2" id="KW-1185">Reference proteome</keyword>
<sequence>MNDILQEDWKESSQNTTFKTTTLHGNSDLARGNSSSLYQPRLMRSLSQSNMSEQNRTISSDNTKFGSANNDDSLLFDQHFVGDHSKVSSRILEDAV</sequence>
<evidence type="ECO:0000313" key="2">
    <source>
        <dbReference type="Proteomes" id="UP000036681"/>
    </source>
</evidence>
<protein>
    <submittedName>
        <fullName evidence="3">Uncharacterized protein</fullName>
    </submittedName>
</protein>
<reference evidence="3" key="1">
    <citation type="submission" date="2017-02" db="UniProtKB">
        <authorList>
            <consortium name="WormBaseParasite"/>
        </authorList>
    </citation>
    <scope>IDENTIFICATION</scope>
</reference>
<accession>A0A0M3HJ35</accession>
<dbReference type="WBParaSite" id="ALUE_0000153001-mRNA-1">
    <property type="protein sequence ID" value="ALUE_0000153001-mRNA-1"/>
    <property type="gene ID" value="ALUE_0000153001"/>
</dbReference>
<dbReference type="Proteomes" id="UP000036681">
    <property type="component" value="Unplaced"/>
</dbReference>
<dbReference type="AlphaFoldDB" id="A0A0M3HJ35"/>
<organism evidence="2 3">
    <name type="scientific">Ascaris lumbricoides</name>
    <name type="common">Giant roundworm</name>
    <dbReference type="NCBI Taxonomy" id="6252"/>
    <lineage>
        <taxon>Eukaryota</taxon>
        <taxon>Metazoa</taxon>
        <taxon>Ecdysozoa</taxon>
        <taxon>Nematoda</taxon>
        <taxon>Chromadorea</taxon>
        <taxon>Rhabditida</taxon>
        <taxon>Spirurina</taxon>
        <taxon>Ascaridomorpha</taxon>
        <taxon>Ascaridoidea</taxon>
        <taxon>Ascarididae</taxon>
        <taxon>Ascaris</taxon>
    </lineage>
</organism>
<evidence type="ECO:0000313" key="3">
    <source>
        <dbReference type="WBParaSite" id="ALUE_0000153001-mRNA-1"/>
    </source>
</evidence>
<proteinExistence type="predicted"/>
<feature type="compositionally biased region" description="Polar residues" evidence="1">
    <location>
        <begin position="12"/>
        <end position="25"/>
    </location>
</feature>
<feature type="region of interest" description="Disordered" evidence="1">
    <location>
        <begin position="1"/>
        <end position="35"/>
    </location>
</feature>
<evidence type="ECO:0000256" key="1">
    <source>
        <dbReference type="SAM" id="MobiDB-lite"/>
    </source>
</evidence>